<feature type="compositionally biased region" description="Basic and acidic residues" evidence="6">
    <location>
        <begin position="176"/>
        <end position="189"/>
    </location>
</feature>
<feature type="compositionally biased region" description="Polar residues" evidence="6">
    <location>
        <begin position="94"/>
        <end position="103"/>
    </location>
</feature>
<organism evidence="7 8">
    <name type="scientific">Albula glossodonta</name>
    <name type="common">roundjaw bonefish</name>
    <dbReference type="NCBI Taxonomy" id="121402"/>
    <lineage>
        <taxon>Eukaryota</taxon>
        <taxon>Metazoa</taxon>
        <taxon>Chordata</taxon>
        <taxon>Craniata</taxon>
        <taxon>Vertebrata</taxon>
        <taxon>Euteleostomi</taxon>
        <taxon>Actinopterygii</taxon>
        <taxon>Neopterygii</taxon>
        <taxon>Teleostei</taxon>
        <taxon>Albuliformes</taxon>
        <taxon>Albulidae</taxon>
        <taxon>Albula</taxon>
    </lineage>
</organism>
<evidence type="ECO:0000256" key="1">
    <source>
        <dbReference type="ARBA" id="ARBA00004604"/>
    </source>
</evidence>
<comment type="subcellular location">
    <subcellularLocation>
        <location evidence="1">Nucleus</location>
        <location evidence="1">Nucleolus</location>
    </subcellularLocation>
</comment>
<dbReference type="GO" id="GO:0019899">
    <property type="term" value="F:enzyme binding"/>
    <property type="evidence" value="ECO:0007669"/>
    <property type="project" value="TreeGrafter"/>
</dbReference>
<keyword evidence="4" id="KW-0539">Nucleus</keyword>
<accession>A0A8T2NGL2</accession>
<dbReference type="AlphaFoldDB" id="A0A8T2NGL2"/>
<comment type="caution">
    <text evidence="7">The sequence shown here is derived from an EMBL/GenBank/DDBJ whole genome shotgun (WGS) entry which is preliminary data.</text>
</comment>
<evidence type="ECO:0000256" key="6">
    <source>
        <dbReference type="SAM" id="MobiDB-lite"/>
    </source>
</evidence>
<evidence type="ECO:0000256" key="2">
    <source>
        <dbReference type="ARBA" id="ARBA00007318"/>
    </source>
</evidence>
<feature type="region of interest" description="Disordered" evidence="6">
    <location>
        <begin position="167"/>
        <end position="191"/>
    </location>
</feature>
<dbReference type="PRINTS" id="PR02029">
    <property type="entry name" value="ACTREGSIRT1"/>
</dbReference>
<dbReference type="InterPro" id="IPR023262">
    <property type="entry name" value="AROS"/>
</dbReference>
<sequence>MRSNGEVLSQHSSMSKNVAPDIKLALWTCVIVCILKVYGRSIPNSKMSASMIRRGLELLSDDIKGVPGQSNQKAKNKQLSHQGGGRGEGGLMDQISSNRQGVTKQVRRLQGRLGAGKSKATVKDKHIKCAVDEFRKKQKQSQLSKNLGYFLGVGYKAEQADTHKILLQNRGRQSRNRPDRPVKRQKEQKSLFTEEEFQEFQKAYFGRTVEDSSK</sequence>
<feature type="compositionally biased region" description="Polar residues" evidence="6">
    <location>
        <begin position="68"/>
        <end position="81"/>
    </location>
</feature>
<evidence type="ECO:0000256" key="4">
    <source>
        <dbReference type="ARBA" id="ARBA00023242"/>
    </source>
</evidence>
<gene>
    <name evidence="7" type="ORF">JZ751_025316</name>
</gene>
<evidence type="ECO:0000313" key="7">
    <source>
        <dbReference type="EMBL" id="KAG9338876.1"/>
    </source>
</evidence>
<evidence type="ECO:0000256" key="5">
    <source>
        <dbReference type="ARBA" id="ARBA00032748"/>
    </source>
</evidence>
<name>A0A8T2NGL2_9TELE</name>
<keyword evidence="8" id="KW-1185">Reference proteome</keyword>
<dbReference type="Pfam" id="PF15684">
    <property type="entry name" value="AROS"/>
    <property type="match status" value="1"/>
</dbReference>
<feature type="region of interest" description="Disordered" evidence="6">
    <location>
        <begin position="63"/>
        <end position="119"/>
    </location>
</feature>
<dbReference type="EMBL" id="JAFBMS010000061">
    <property type="protein sequence ID" value="KAG9338876.1"/>
    <property type="molecule type" value="Genomic_DNA"/>
</dbReference>
<dbReference type="PANTHER" id="PTHR31454">
    <property type="entry name" value="ACTIVE REGULATOR OF SIRT1"/>
    <property type="match status" value="1"/>
</dbReference>
<evidence type="ECO:0000313" key="8">
    <source>
        <dbReference type="Proteomes" id="UP000824540"/>
    </source>
</evidence>
<proteinExistence type="inferred from homology"/>
<dbReference type="OrthoDB" id="6493910at2759"/>
<dbReference type="PANTHER" id="PTHR31454:SF2">
    <property type="entry name" value="ACTIVE REGULATOR OF SIRT1"/>
    <property type="match status" value="1"/>
</dbReference>
<comment type="similarity">
    <text evidence="2">Belongs to the AROS family.</text>
</comment>
<evidence type="ECO:0000256" key="3">
    <source>
        <dbReference type="ARBA" id="ARBA00016855"/>
    </source>
</evidence>
<reference evidence="7" key="1">
    <citation type="thesis" date="2021" institute="BYU ScholarsArchive" country="Provo, UT, USA">
        <title>Applications of and Algorithms for Genome Assembly and Genomic Analyses with an Emphasis on Marine Teleosts.</title>
        <authorList>
            <person name="Pickett B.D."/>
        </authorList>
    </citation>
    <scope>NUCLEOTIDE SEQUENCE</scope>
    <source>
        <strain evidence="7">HI-2016</strain>
    </source>
</reference>
<dbReference type="GO" id="GO:0005730">
    <property type="term" value="C:nucleolus"/>
    <property type="evidence" value="ECO:0007669"/>
    <property type="project" value="UniProtKB-SubCell"/>
</dbReference>
<dbReference type="Proteomes" id="UP000824540">
    <property type="component" value="Unassembled WGS sequence"/>
</dbReference>
<protein>
    <recommendedName>
        <fullName evidence="3">Active regulator of SIRT1</fullName>
    </recommendedName>
    <alternativeName>
        <fullName evidence="5">40S ribosomal protein S19-binding protein 1</fullName>
    </alternativeName>
</protein>